<feature type="compositionally biased region" description="Basic and acidic residues" evidence="1">
    <location>
        <begin position="120"/>
        <end position="129"/>
    </location>
</feature>
<protein>
    <submittedName>
        <fullName evidence="2">Uncharacterized protein</fullName>
    </submittedName>
</protein>
<reference evidence="2" key="1">
    <citation type="submission" date="2024-06" db="EMBL/GenBank/DDBJ databases">
        <authorList>
            <person name="Liu X."/>
            <person name="Lenzi L."/>
            <person name="Haldenby T S."/>
            <person name="Uol C."/>
        </authorList>
    </citation>
    <scope>NUCLEOTIDE SEQUENCE</scope>
</reference>
<feature type="region of interest" description="Disordered" evidence="1">
    <location>
        <begin position="106"/>
        <end position="147"/>
    </location>
</feature>
<comment type="caution">
    <text evidence="2">The sequence shown here is derived from an EMBL/GenBank/DDBJ whole genome shotgun (WGS) entry which is preliminary data.</text>
</comment>
<proteinExistence type="predicted"/>
<feature type="compositionally biased region" description="Low complexity" evidence="1">
    <location>
        <begin position="254"/>
        <end position="266"/>
    </location>
</feature>
<name>A0AAV2THJ6_CALDB</name>
<sequence length="568" mass="64172">MLKGSSTRLRRLVGEKDREEALDYLNECSELFDEVEVMLVDCASSLGGKRPSKNSRLSSQSVRRLGSQKSDPPLPLPEIPKPLSISQLDSVVTSLQENVSVCRSVEHKDLRQQTTPDANGSHDEKDSIKSLRLSDSCPTVSDRKSSGRRLSVNFAPMAVLVEHHLNRQPTVSYAPIVDKSQNIPVYSVDHREDERIITRSRFRSPLPSQRRYSLRDNTRSDSENLSPPQLLPSLLAETDSAVLDSPVLSLQSVYPTDSDSSVSSLPSPLPKRPELSWREPTEARFIPFKKEVPPSTSFLQSGGTLRRSRRIRAPHLRDPFAQVVYEWDQDSTGYPYRKPVGVMVHPKPEEIRRRRNHLKRIRSVSNQPDSLKRAKDQRTARLQKLAARFRRNPSCERQTPAPKIYLDDDVKWAPKDMLQLPVDSSVGIPNQQVIFPGPSAPPIKDAHCVQPCIHTVPAMSGLWPTKSHGRPLPRFEVSADLTTVVSKEQKRRQLHYDPDCINVFGLTQHPPCPRDRSGSEESSPWAVQIATLAYRLVKPCYVVIPRGIPYKFMNATDEPLILQRFKVS</sequence>
<feature type="region of interest" description="Disordered" evidence="1">
    <location>
        <begin position="254"/>
        <end position="274"/>
    </location>
</feature>
<accession>A0AAV2THJ6</accession>
<evidence type="ECO:0000313" key="2">
    <source>
        <dbReference type="EMBL" id="CAL5135915.1"/>
    </source>
</evidence>
<dbReference type="Proteomes" id="UP001497525">
    <property type="component" value="Unassembled WGS sequence"/>
</dbReference>
<dbReference type="AlphaFoldDB" id="A0AAV2THJ6"/>
<evidence type="ECO:0000256" key="1">
    <source>
        <dbReference type="SAM" id="MobiDB-lite"/>
    </source>
</evidence>
<feature type="region of interest" description="Disordered" evidence="1">
    <location>
        <begin position="47"/>
        <end position="81"/>
    </location>
</feature>
<feature type="region of interest" description="Disordered" evidence="1">
    <location>
        <begin position="207"/>
        <end position="230"/>
    </location>
</feature>
<organism evidence="2 3">
    <name type="scientific">Calicophoron daubneyi</name>
    <name type="common">Rumen fluke</name>
    <name type="synonym">Paramphistomum daubneyi</name>
    <dbReference type="NCBI Taxonomy" id="300641"/>
    <lineage>
        <taxon>Eukaryota</taxon>
        <taxon>Metazoa</taxon>
        <taxon>Spiralia</taxon>
        <taxon>Lophotrochozoa</taxon>
        <taxon>Platyhelminthes</taxon>
        <taxon>Trematoda</taxon>
        <taxon>Digenea</taxon>
        <taxon>Plagiorchiida</taxon>
        <taxon>Pronocephalata</taxon>
        <taxon>Paramphistomoidea</taxon>
        <taxon>Paramphistomidae</taxon>
        <taxon>Calicophoron</taxon>
    </lineage>
</organism>
<dbReference type="EMBL" id="CAXLJL010000279">
    <property type="protein sequence ID" value="CAL5135915.1"/>
    <property type="molecule type" value="Genomic_DNA"/>
</dbReference>
<gene>
    <name evidence="2" type="ORF">CDAUBV1_LOCUS10020</name>
</gene>
<feature type="compositionally biased region" description="Polar residues" evidence="1">
    <location>
        <begin position="54"/>
        <end position="70"/>
    </location>
</feature>
<evidence type="ECO:0000313" key="3">
    <source>
        <dbReference type="Proteomes" id="UP001497525"/>
    </source>
</evidence>
<feature type="compositionally biased region" description="Basic and acidic residues" evidence="1">
    <location>
        <begin position="213"/>
        <end position="222"/>
    </location>
</feature>